<reference evidence="7" key="1">
    <citation type="journal article" date="2019" name="Int. J. Syst. Evol. Microbiol.">
        <title>The Global Catalogue of Microorganisms (GCM) 10K type strain sequencing project: providing services to taxonomists for standard genome sequencing and annotation.</title>
        <authorList>
            <consortium name="The Broad Institute Genomics Platform"/>
            <consortium name="The Broad Institute Genome Sequencing Center for Infectious Disease"/>
            <person name="Wu L."/>
            <person name="Ma J."/>
        </authorList>
    </citation>
    <scope>NUCLEOTIDE SEQUENCE [LARGE SCALE GENOMIC DNA]</scope>
    <source>
        <strain evidence="7">JCM 18304</strain>
    </source>
</reference>
<sequence length="250" mass="26188">MECGRWREALSARLDGEEDPDQAALVDAHLAECADCRRWLDDAATVTRLARLGPVPPVPGVPDSVLDAAPRRRRIGWAAVLRMALGAIGAGQILLGVAQIAGSTMAGAMPASEMEGASVDHLVHESAAWNLAVGAGFLFIAWRRSRPSGVVPTLTAFVGVLTLMSLGDLIDGTVAPSRLASHALLLIGYAIVVVLCRPSMSQDPPAGTGRRSGAVRWRLDPPGDNVIELRPGAVPPPHGARAHLHDRGAA</sequence>
<keyword evidence="2" id="KW-0804">Transcription</keyword>
<dbReference type="Proteomes" id="UP001501570">
    <property type="component" value="Unassembled WGS sequence"/>
</dbReference>
<evidence type="ECO:0000313" key="6">
    <source>
        <dbReference type="EMBL" id="GAA5179811.1"/>
    </source>
</evidence>
<feature type="transmembrane region" description="Helical" evidence="4">
    <location>
        <begin position="179"/>
        <end position="196"/>
    </location>
</feature>
<evidence type="ECO:0000256" key="2">
    <source>
        <dbReference type="ARBA" id="ARBA00023163"/>
    </source>
</evidence>
<proteinExistence type="predicted"/>
<keyword evidence="4" id="KW-0472">Membrane</keyword>
<dbReference type="RefSeq" id="WP_345626641.1">
    <property type="nucleotide sequence ID" value="NZ_BAABJQ010000003.1"/>
</dbReference>
<keyword evidence="7" id="KW-1185">Reference proteome</keyword>
<dbReference type="InterPro" id="IPR027383">
    <property type="entry name" value="Znf_put"/>
</dbReference>
<keyword evidence="4" id="KW-1133">Transmembrane helix</keyword>
<feature type="transmembrane region" description="Helical" evidence="4">
    <location>
        <begin position="149"/>
        <end position="167"/>
    </location>
</feature>
<accession>A0ABP9RN22</accession>
<feature type="transmembrane region" description="Helical" evidence="4">
    <location>
        <begin position="122"/>
        <end position="142"/>
    </location>
</feature>
<dbReference type="Pfam" id="PF13490">
    <property type="entry name" value="zf-HC2"/>
    <property type="match status" value="1"/>
</dbReference>
<protein>
    <submittedName>
        <fullName evidence="6">Zf-HC2 domain-containing protein</fullName>
    </submittedName>
</protein>
<evidence type="ECO:0000256" key="4">
    <source>
        <dbReference type="SAM" id="Phobius"/>
    </source>
</evidence>
<feature type="transmembrane region" description="Helical" evidence="4">
    <location>
        <begin position="80"/>
        <end position="102"/>
    </location>
</feature>
<evidence type="ECO:0000256" key="1">
    <source>
        <dbReference type="ARBA" id="ARBA00023015"/>
    </source>
</evidence>
<feature type="domain" description="Putative zinc-finger" evidence="5">
    <location>
        <begin position="3"/>
        <end position="37"/>
    </location>
</feature>
<name>A0ABP9RN22_9ACTN</name>
<gene>
    <name evidence="6" type="ORF">GCM10023322_10710</name>
</gene>
<evidence type="ECO:0000313" key="7">
    <source>
        <dbReference type="Proteomes" id="UP001501570"/>
    </source>
</evidence>
<organism evidence="6 7">
    <name type="scientific">Rugosimonospora acidiphila</name>
    <dbReference type="NCBI Taxonomy" id="556531"/>
    <lineage>
        <taxon>Bacteria</taxon>
        <taxon>Bacillati</taxon>
        <taxon>Actinomycetota</taxon>
        <taxon>Actinomycetes</taxon>
        <taxon>Micromonosporales</taxon>
        <taxon>Micromonosporaceae</taxon>
        <taxon>Rugosimonospora</taxon>
    </lineage>
</organism>
<keyword evidence="1" id="KW-0805">Transcription regulation</keyword>
<dbReference type="InterPro" id="IPR041916">
    <property type="entry name" value="Anti_sigma_zinc_sf"/>
</dbReference>
<keyword evidence="4" id="KW-0812">Transmembrane</keyword>
<comment type="caution">
    <text evidence="6">The sequence shown here is derived from an EMBL/GenBank/DDBJ whole genome shotgun (WGS) entry which is preliminary data.</text>
</comment>
<dbReference type="EMBL" id="BAABJQ010000003">
    <property type="protein sequence ID" value="GAA5179811.1"/>
    <property type="molecule type" value="Genomic_DNA"/>
</dbReference>
<feature type="region of interest" description="Disordered" evidence="3">
    <location>
        <begin position="230"/>
        <end position="250"/>
    </location>
</feature>
<dbReference type="Gene3D" id="1.10.10.1320">
    <property type="entry name" value="Anti-sigma factor, zinc-finger domain"/>
    <property type="match status" value="1"/>
</dbReference>
<evidence type="ECO:0000259" key="5">
    <source>
        <dbReference type="Pfam" id="PF13490"/>
    </source>
</evidence>
<evidence type="ECO:0000256" key="3">
    <source>
        <dbReference type="SAM" id="MobiDB-lite"/>
    </source>
</evidence>